<organism evidence="1 2">
    <name type="scientific">Neotoma lepida</name>
    <name type="common">Desert woodrat</name>
    <dbReference type="NCBI Taxonomy" id="56216"/>
    <lineage>
        <taxon>Eukaryota</taxon>
        <taxon>Metazoa</taxon>
        <taxon>Chordata</taxon>
        <taxon>Craniata</taxon>
        <taxon>Vertebrata</taxon>
        <taxon>Euteleostomi</taxon>
        <taxon>Mammalia</taxon>
        <taxon>Eutheria</taxon>
        <taxon>Euarchontoglires</taxon>
        <taxon>Glires</taxon>
        <taxon>Rodentia</taxon>
        <taxon>Myomorpha</taxon>
        <taxon>Muroidea</taxon>
        <taxon>Cricetidae</taxon>
        <taxon>Neotominae</taxon>
        <taxon>Neotoma</taxon>
    </lineage>
</organism>
<dbReference type="EMBL" id="LZPO01035248">
    <property type="protein sequence ID" value="OBS75859.1"/>
    <property type="molecule type" value="Genomic_DNA"/>
</dbReference>
<name>A0A1A6HC52_NEOLE</name>
<reference evidence="1 2" key="1">
    <citation type="submission" date="2016-06" db="EMBL/GenBank/DDBJ databases">
        <title>The Draft Genome Sequence and Annotation of the Desert Woodrat Neotoma lepida.</title>
        <authorList>
            <person name="Campbell M."/>
            <person name="Oakeson K.F."/>
            <person name="Yandell M."/>
            <person name="Halpert J.R."/>
            <person name="Dearing D."/>
        </authorList>
    </citation>
    <scope>NUCLEOTIDE SEQUENCE [LARGE SCALE GENOMIC DNA]</scope>
    <source>
        <strain evidence="1">417</strain>
        <tissue evidence="1">Liver</tissue>
    </source>
</reference>
<sequence>IKLCTSAADVKIRLFTCNLQDKNECKVLEGQPDFMNNLVLHPKQAMKLQVKLLSNLAFYCPVTLKRLALITWSKHTYFRWSAISENLFAATGYPT</sequence>
<evidence type="ECO:0000313" key="1">
    <source>
        <dbReference type="EMBL" id="OBS75859.1"/>
    </source>
</evidence>
<gene>
    <name evidence="1" type="ORF">A6R68_17690</name>
</gene>
<dbReference type="PANTHER" id="PTHR22806">
    <property type="entry name" value="NUCLEOPORIN NUP37 P37 -RELATED"/>
    <property type="match status" value="1"/>
</dbReference>
<feature type="non-terminal residue" evidence="1">
    <location>
        <position position="95"/>
    </location>
</feature>
<proteinExistence type="predicted"/>
<protein>
    <submittedName>
        <fullName evidence="1">Uncharacterized protein</fullName>
    </submittedName>
</protein>
<dbReference type="OrthoDB" id="340259at2759"/>
<dbReference type="Proteomes" id="UP000092124">
    <property type="component" value="Unassembled WGS sequence"/>
</dbReference>
<dbReference type="PANTHER" id="PTHR22806:SF0">
    <property type="entry name" value="NUCLEOPORIN NUP37"/>
    <property type="match status" value="1"/>
</dbReference>
<evidence type="ECO:0000313" key="2">
    <source>
        <dbReference type="Proteomes" id="UP000092124"/>
    </source>
</evidence>
<dbReference type="GO" id="GO:0031080">
    <property type="term" value="C:nuclear pore outer ring"/>
    <property type="evidence" value="ECO:0007669"/>
    <property type="project" value="InterPro"/>
</dbReference>
<accession>A0A1A6HC52</accession>
<feature type="non-terminal residue" evidence="1">
    <location>
        <position position="1"/>
    </location>
</feature>
<keyword evidence="2" id="KW-1185">Reference proteome</keyword>
<comment type="caution">
    <text evidence="1">The sequence shown here is derived from an EMBL/GenBank/DDBJ whole genome shotgun (WGS) entry which is preliminary data.</text>
</comment>
<dbReference type="InterPro" id="IPR037626">
    <property type="entry name" value="NUP37"/>
</dbReference>
<dbReference type="AlphaFoldDB" id="A0A1A6HC52"/>
<dbReference type="STRING" id="56216.A0A1A6HC52"/>